<feature type="domain" description="HTH marR-type" evidence="2">
    <location>
        <begin position="46"/>
        <end position="183"/>
    </location>
</feature>
<evidence type="ECO:0000313" key="4">
    <source>
        <dbReference type="EMBL" id="GGU79153.1"/>
    </source>
</evidence>
<dbReference type="EMBL" id="BMSC01000011">
    <property type="protein sequence ID" value="GGU79153.1"/>
    <property type="molecule type" value="Genomic_DNA"/>
</dbReference>
<dbReference type="PANTHER" id="PTHR33164:SF57">
    <property type="entry name" value="MARR-FAMILY TRANSCRIPTIONAL REGULATOR"/>
    <property type="match status" value="1"/>
</dbReference>
<evidence type="ECO:0000259" key="2">
    <source>
        <dbReference type="PROSITE" id="PS50995"/>
    </source>
</evidence>
<dbReference type="InterPro" id="IPR039422">
    <property type="entry name" value="MarR/SlyA-like"/>
</dbReference>
<evidence type="ECO:0000313" key="5">
    <source>
        <dbReference type="Proteomes" id="UP000480804"/>
    </source>
</evidence>
<dbReference type="Proteomes" id="UP000480804">
    <property type="component" value="Unassembled WGS sequence"/>
</dbReference>
<evidence type="ECO:0000313" key="3">
    <source>
        <dbReference type="EMBL" id="GFH80849.1"/>
    </source>
</evidence>
<dbReference type="InterPro" id="IPR036388">
    <property type="entry name" value="WH-like_DNA-bd_sf"/>
</dbReference>
<reference evidence="4" key="3">
    <citation type="submission" date="2020-09" db="EMBL/GenBank/DDBJ databases">
        <authorList>
            <person name="Sun Q."/>
            <person name="Ohkuma M."/>
        </authorList>
    </citation>
    <scope>NUCLEOTIDE SEQUENCE</scope>
    <source>
        <strain evidence="4">JCM 4136</strain>
    </source>
</reference>
<dbReference type="EMBL" id="BLLO01000031">
    <property type="protein sequence ID" value="GFH80849.1"/>
    <property type="molecule type" value="Genomic_DNA"/>
</dbReference>
<keyword evidence="5" id="KW-1185">Reference proteome</keyword>
<dbReference type="GO" id="GO:0006950">
    <property type="term" value="P:response to stress"/>
    <property type="evidence" value="ECO:0007669"/>
    <property type="project" value="TreeGrafter"/>
</dbReference>
<dbReference type="Pfam" id="PF12802">
    <property type="entry name" value="MarR_2"/>
    <property type="match status" value="1"/>
</dbReference>
<dbReference type="PROSITE" id="PS50995">
    <property type="entry name" value="HTH_MARR_2"/>
    <property type="match status" value="1"/>
</dbReference>
<dbReference type="AlphaFoldDB" id="A0A8H9LTV7"/>
<dbReference type="GO" id="GO:0003700">
    <property type="term" value="F:DNA-binding transcription factor activity"/>
    <property type="evidence" value="ECO:0007669"/>
    <property type="project" value="InterPro"/>
</dbReference>
<protein>
    <recommendedName>
        <fullName evidence="2">HTH marR-type domain-containing protein</fullName>
    </recommendedName>
</protein>
<dbReference type="Gene3D" id="1.10.10.10">
    <property type="entry name" value="Winged helix-like DNA-binding domain superfamily/Winged helix DNA-binding domain"/>
    <property type="match status" value="1"/>
</dbReference>
<evidence type="ECO:0000313" key="6">
    <source>
        <dbReference type="Proteomes" id="UP000660975"/>
    </source>
</evidence>
<name>A0A8H9LTV7_9ACTN</name>
<dbReference type="Proteomes" id="UP000660975">
    <property type="component" value="Unassembled WGS sequence"/>
</dbReference>
<reference evidence="4" key="1">
    <citation type="journal article" date="2014" name="Int. J. Syst. Evol. Microbiol.">
        <title>Complete genome sequence of Corynebacterium casei LMG S-19264T (=DSM 44701T), isolated from a smear-ripened cheese.</title>
        <authorList>
            <consortium name="US DOE Joint Genome Institute (JGI-PGF)"/>
            <person name="Walter F."/>
            <person name="Albersmeier A."/>
            <person name="Kalinowski J."/>
            <person name="Ruckert C."/>
        </authorList>
    </citation>
    <scope>NUCLEOTIDE SEQUENCE</scope>
    <source>
        <strain evidence="4">JCM 4136</strain>
    </source>
</reference>
<sequence>MGPFRASAGERTPGPGVHRRARGTGLPRPVIMGQDGAMPHSPDAPLDRLVRAVTSLSYALGRSRVHEELTASVGVTVERPEIALLRVLYASPEPLRVTDVAARLLVRSPHVTRQVARLEAAGLVRRVPDALDHRTHLLSTTAHGRQVVDRIDQGMRDTFRATLQDMTDGQLADAAEVMERLAADAAARYEEPPPAAPPARGGH</sequence>
<dbReference type="SMART" id="SM00347">
    <property type="entry name" value="HTH_MARR"/>
    <property type="match status" value="1"/>
</dbReference>
<dbReference type="InterPro" id="IPR036390">
    <property type="entry name" value="WH_DNA-bd_sf"/>
</dbReference>
<evidence type="ECO:0000256" key="1">
    <source>
        <dbReference type="SAM" id="MobiDB-lite"/>
    </source>
</evidence>
<reference evidence="3 5" key="2">
    <citation type="submission" date="2020-02" db="EMBL/GenBank/DDBJ databases">
        <title>Whole genome shotgun sequence of Streptomyces gougerotii NBRC 13043.</title>
        <authorList>
            <person name="Ichikawa N."/>
            <person name="Komaki H."/>
            <person name="Tamura T."/>
        </authorList>
    </citation>
    <scope>NUCLEOTIDE SEQUENCE [LARGE SCALE GENOMIC DNA]</scope>
    <source>
        <strain evidence="3 5">NBRC 13043</strain>
    </source>
</reference>
<proteinExistence type="predicted"/>
<feature type="region of interest" description="Disordered" evidence="1">
    <location>
        <begin position="1"/>
        <end position="35"/>
    </location>
</feature>
<organism evidence="4 6">
    <name type="scientific">Streptomyces gougerotii</name>
    <dbReference type="NCBI Taxonomy" id="53448"/>
    <lineage>
        <taxon>Bacteria</taxon>
        <taxon>Bacillati</taxon>
        <taxon>Actinomycetota</taxon>
        <taxon>Actinomycetes</taxon>
        <taxon>Kitasatosporales</taxon>
        <taxon>Streptomycetaceae</taxon>
        <taxon>Streptomyces</taxon>
        <taxon>Streptomyces diastaticus group</taxon>
    </lineage>
</organism>
<gene>
    <name evidence="4" type="ORF">GCM10010227_36560</name>
    <name evidence="3" type="ORF">Sgou_55190</name>
</gene>
<accession>A0A8H9LTV7</accession>
<dbReference type="SUPFAM" id="SSF46785">
    <property type="entry name" value="Winged helix' DNA-binding domain"/>
    <property type="match status" value="1"/>
</dbReference>
<comment type="caution">
    <text evidence="4">The sequence shown here is derived from an EMBL/GenBank/DDBJ whole genome shotgun (WGS) entry which is preliminary data.</text>
</comment>
<dbReference type="InterPro" id="IPR000835">
    <property type="entry name" value="HTH_MarR-typ"/>
</dbReference>
<dbReference type="PANTHER" id="PTHR33164">
    <property type="entry name" value="TRANSCRIPTIONAL REGULATOR, MARR FAMILY"/>
    <property type="match status" value="1"/>
</dbReference>